<keyword evidence="2" id="KW-0808">Transferase</keyword>
<dbReference type="PROSITE" id="PS51833">
    <property type="entry name" value="HDOD"/>
    <property type="match status" value="1"/>
</dbReference>
<dbReference type="AlphaFoldDB" id="A0A2W5QHE0"/>
<evidence type="ECO:0000259" key="1">
    <source>
        <dbReference type="PROSITE" id="PS51833"/>
    </source>
</evidence>
<organism evidence="2 3">
    <name type="scientific">Variovorax paradoxus</name>
    <dbReference type="NCBI Taxonomy" id="34073"/>
    <lineage>
        <taxon>Bacteria</taxon>
        <taxon>Pseudomonadati</taxon>
        <taxon>Pseudomonadota</taxon>
        <taxon>Betaproteobacteria</taxon>
        <taxon>Burkholderiales</taxon>
        <taxon>Comamonadaceae</taxon>
        <taxon>Variovorax</taxon>
    </lineage>
</organism>
<dbReference type="GO" id="GO:0016301">
    <property type="term" value="F:kinase activity"/>
    <property type="evidence" value="ECO:0007669"/>
    <property type="project" value="UniProtKB-KW"/>
</dbReference>
<dbReference type="InterPro" id="IPR013976">
    <property type="entry name" value="HDOD"/>
</dbReference>
<dbReference type="SUPFAM" id="SSF109604">
    <property type="entry name" value="HD-domain/PDEase-like"/>
    <property type="match status" value="1"/>
</dbReference>
<reference evidence="2 3" key="1">
    <citation type="submission" date="2017-08" db="EMBL/GenBank/DDBJ databases">
        <title>Infants hospitalized years apart are colonized by the same room-sourced microbial strains.</title>
        <authorList>
            <person name="Brooks B."/>
            <person name="Olm M.R."/>
            <person name="Firek B.A."/>
            <person name="Baker R."/>
            <person name="Thomas B.C."/>
            <person name="Morowitz M.J."/>
            <person name="Banfield J.F."/>
        </authorList>
    </citation>
    <scope>NUCLEOTIDE SEQUENCE [LARGE SCALE GENOMIC DNA]</scope>
    <source>
        <strain evidence="2">S2_005_003_R2_41</strain>
    </source>
</reference>
<accession>A0A2W5QHE0</accession>
<sequence length="411" mass="43907">MAQSVLGSVALHYRALWSRKRQLAGVQLFVEDVSPGAEGSHLLRTLSELWSSESPWVLLTATHQRLTHELIASAGAQDPLIEVPSRWLVQGGLVGAVNAARDRGARLVASGSPSELGALGNGARAFDRLCVQLDTEDAALALRASMQAREDAARGRFGTTSVASPVPPGSLVVGAAGRALVEHALDQQGAWAVAGWPVEDILHRFNGHPVPPTRRAILRVMSALDQEQSLDAIEYLLAREATLAYRLLAYLNSAGLGLRNGIASLRHGVMMLGYRTLNGWLAEQLTTASEDRDLDPVNLGLGLRAALAAELMDAGVEDELRHEVFLTGMLSQIDALQGQTLRALLARIPLPDRVPDALVRNTGPYAAVLRLAQAMERDPAHSLLNPIQAAGLSLEESNRALLRVLSAASAP</sequence>
<comment type="caution">
    <text evidence="2">The sequence shown here is derived from an EMBL/GenBank/DDBJ whole genome shotgun (WGS) entry which is preliminary data.</text>
</comment>
<proteinExistence type="predicted"/>
<evidence type="ECO:0000313" key="2">
    <source>
        <dbReference type="EMBL" id="PZQ76454.1"/>
    </source>
</evidence>
<name>A0A2W5QHE0_VARPD</name>
<dbReference type="Proteomes" id="UP000249135">
    <property type="component" value="Unassembled WGS sequence"/>
</dbReference>
<dbReference type="PANTHER" id="PTHR33525:SF4">
    <property type="entry name" value="CYCLIC DI-GMP PHOSPHODIESTERASE CDGJ"/>
    <property type="match status" value="1"/>
</dbReference>
<gene>
    <name evidence="2" type="ORF">DI563_07075</name>
</gene>
<dbReference type="EMBL" id="QFPP01000052">
    <property type="protein sequence ID" value="PZQ76454.1"/>
    <property type="molecule type" value="Genomic_DNA"/>
</dbReference>
<evidence type="ECO:0000313" key="3">
    <source>
        <dbReference type="Proteomes" id="UP000249135"/>
    </source>
</evidence>
<feature type="domain" description="HDOD" evidence="1">
    <location>
        <begin position="210"/>
        <end position="396"/>
    </location>
</feature>
<dbReference type="Pfam" id="PF08668">
    <property type="entry name" value="HDOD"/>
    <property type="match status" value="1"/>
</dbReference>
<keyword evidence="2" id="KW-0418">Kinase</keyword>
<dbReference type="Gene3D" id="1.10.3210.10">
    <property type="entry name" value="Hypothetical protein af1432"/>
    <property type="match status" value="1"/>
</dbReference>
<protein>
    <submittedName>
        <fullName evidence="2">Histidine kinase</fullName>
    </submittedName>
</protein>
<dbReference type="InterPro" id="IPR052340">
    <property type="entry name" value="RNase_Y/CdgJ"/>
</dbReference>
<dbReference type="PANTHER" id="PTHR33525">
    <property type="match status" value="1"/>
</dbReference>